<dbReference type="EMBL" id="BAAADE010000002">
    <property type="protein sequence ID" value="GAA0601120.1"/>
    <property type="molecule type" value="Genomic_DNA"/>
</dbReference>
<evidence type="ECO:0000313" key="3">
    <source>
        <dbReference type="Proteomes" id="UP001424441"/>
    </source>
</evidence>
<dbReference type="InterPro" id="IPR038727">
    <property type="entry name" value="NadR/Ttd14_AAA_dom"/>
</dbReference>
<name>A0ABP3R5S0_9HYPH</name>
<keyword evidence="3" id="KW-1185">Reference proteome</keyword>
<feature type="domain" description="NadR/Ttd14 AAA" evidence="1">
    <location>
        <begin position="9"/>
        <end position="172"/>
    </location>
</feature>
<dbReference type="Pfam" id="PF13521">
    <property type="entry name" value="AAA_28"/>
    <property type="match status" value="1"/>
</dbReference>
<accession>A0ABP3R5S0</accession>
<sequence length="187" mass="20923">MKHISDQFIILTGGPGAGKTTLLEALQRQGYACSDEAGRGIIQSQNLIDGPFLPWLDPAGFAEQMLGWEMRSWHMAVKNGAPMFFDRGVPDIIGYLHLSGLAVPAHILKAAEHYSYNRKVFILPPWQEIYAQDEERKQSFDVAVDTYAAMVATYTKLGYQLIDVPTGSIEERIEFIKRETAGIFKTV</sequence>
<organism evidence="2 3">
    <name type="scientific">Paenochrobactrum glaciei</name>
    <dbReference type="NCBI Taxonomy" id="486407"/>
    <lineage>
        <taxon>Bacteria</taxon>
        <taxon>Pseudomonadati</taxon>
        <taxon>Pseudomonadota</taxon>
        <taxon>Alphaproteobacteria</taxon>
        <taxon>Hyphomicrobiales</taxon>
        <taxon>Brucellaceae</taxon>
        <taxon>Paenochrobactrum</taxon>
    </lineage>
</organism>
<dbReference type="RefSeq" id="WP_343804036.1">
    <property type="nucleotide sequence ID" value="NZ_BAAADE010000002.1"/>
</dbReference>
<proteinExistence type="predicted"/>
<gene>
    <name evidence="2" type="ORF">GCM10008943_15380</name>
</gene>
<protein>
    <submittedName>
        <fullName evidence="2">AAA family ATPase</fullName>
    </submittedName>
</protein>
<dbReference type="Gene3D" id="3.40.50.300">
    <property type="entry name" value="P-loop containing nucleotide triphosphate hydrolases"/>
    <property type="match status" value="1"/>
</dbReference>
<evidence type="ECO:0000259" key="1">
    <source>
        <dbReference type="Pfam" id="PF13521"/>
    </source>
</evidence>
<dbReference type="SUPFAM" id="SSF52540">
    <property type="entry name" value="P-loop containing nucleoside triphosphate hydrolases"/>
    <property type="match status" value="1"/>
</dbReference>
<dbReference type="Proteomes" id="UP001424441">
    <property type="component" value="Unassembled WGS sequence"/>
</dbReference>
<evidence type="ECO:0000313" key="2">
    <source>
        <dbReference type="EMBL" id="GAA0601120.1"/>
    </source>
</evidence>
<comment type="caution">
    <text evidence="2">The sequence shown here is derived from an EMBL/GenBank/DDBJ whole genome shotgun (WGS) entry which is preliminary data.</text>
</comment>
<reference evidence="3" key="1">
    <citation type="journal article" date="2019" name="Int. J. Syst. Evol. Microbiol.">
        <title>The Global Catalogue of Microorganisms (GCM) 10K type strain sequencing project: providing services to taxonomists for standard genome sequencing and annotation.</title>
        <authorList>
            <consortium name="The Broad Institute Genomics Platform"/>
            <consortium name="The Broad Institute Genome Sequencing Center for Infectious Disease"/>
            <person name="Wu L."/>
            <person name="Ma J."/>
        </authorList>
    </citation>
    <scope>NUCLEOTIDE SEQUENCE [LARGE SCALE GENOMIC DNA]</scope>
    <source>
        <strain evidence="3">JCM 15115</strain>
    </source>
</reference>
<dbReference type="InterPro" id="IPR027417">
    <property type="entry name" value="P-loop_NTPase"/>
</dbReference>